<proteinExistence type="predicted"/>
<gene>
    <name evidence="1" type="ORF">US62_C0015G0013</name>
</gene>
<dbReference type="Proteomes" id="UP000034603">
    <property type="component" value="Unassembled WGS sequence"/>
</dbReference>
<accession>A0A0G0HT31</accession>
<dbReference type="AlphaFoldDB" id="A0A0G0HT31"/>
<sequence>MAKVNGGIEVDYSTLSSDVLKVHLAKNIWERRVARRIRGKGKRQILDSLAEKREFINKALTKQSGADEVV</sequence>
<protein>
    <submittedName>
        <fullName evidence="1">Uncharacterized protein</fullName>
    </submittedName>
</protein>
<evidence type="ECO:0000313" key="2">
    <source>
        <dbReference type="Proteomes" id="UP000034603"/>
    </source>
</evidence>
<evidence type="ECO:0000313" key="1">
    <source>
        <dbReference type="EMBL" id="KKQ45432.1"/>
    </source>
</evidence>
<organism evidence="1 2">
    <name type="scientific">Candidatus Woesebacteria bacterium GW2011_GWA1_37_8</name>
    <dbReference type="NCBI Taxonomy" id="1618546"/>
    <lineage>
        <taxon>Bacteria</taxon>
        <taxon>Candidatus Woeseibacteriota</taxon>
    </lineage>
</organism>
<reference evidence="1 2" key="1">
    <citation type="journal article" date="2015" name="Nature">
        <title>rRNA introns, odd ribosomes, and small enigmatic genomes across a large radiation of phyla.</title>
        <authorList>
            <person name="Brown C.T."/>
            <person name="Hug L.A."/>
            <person name="Thomas B.C."/>
            <person name="Sharon I."/>
            <person name="Castelle C.J."/>
            <person name="Singh A."/>
            <person name="Wilkins M.J."/>
            <person name="Williams K.H."/>
            <person name="Banfield J.F."/>
        </authorList>
    </citation>
    <scope>NUCLEOTIDE SEQUENCE [LARGE SCALE GENOMIC DNA]</scope>
</reference>
<comment type="caution">
    <text evidence="1">The sequence shown here is derived from an EMBL/GenBank/DDBJ whole genome shotgun (WGS) entry which is preliminary data.</text>
</comment>
<name>A0A0G0HT31_9BACT</name>
<dbReference type="EMBL" id="LBTR01000015">
    <property type="protein sequence ID" value="KKQ45432.1"/>
    <property type="molecule type" value="Genomic_DNA"/>
</dbReference>